<name>A0AB74URP1_9GAMM</name>
<protein>
    <submittedName>
        <fullName evidence="1">Uncharacterized protein</fullName>
    </submittedName>
</protein>
<reference evidence="1" key="1">
    <citation type="submission" date="2024-10" db="EMBL/GenBank/DDBJ databases">
        <authorList>
            <person name="Lesea H.P."/>
            <person name="Kuehl J.V."/>
            <person name="Chandonia J.-M."/>
        </authorList>
    </citation>
    <scope>NUCLEOTIDE SEQUENCE</scope>
    <source>
        <strain evidence="1">FW102-FHT14D07</strain>
    </source>
</reference>
<sequence>MKRPHILRSAIKKAARNAFDAERALAWTPDNPVCRRTHARAVARVERAIYQAQRERLIPLPTVQALLGIVLDAQTLARLRITGKQSVPPGTSTGYWDTLDAMDRAIDRAWRRARLTRVFTRSGGIQ</sequence>
<evidence type="ECO:0000313" key="1">
    <source>
        <dbReference type="EMBL" id="XIA18952.1"/>
    </source>
</evidence>
<dbReference type="AlphaFoldDB" id="A0AB74URP1"/>
<proteinExistence type="predicted"/>
<accession>A0AB74URP1</accession>
<dbReference type="EMBL" id="CP170721">
    <property type="protein sequence ID" value="XIA18952.1"/>
    <property type="molecule type" value="Genomic_DNA"/>
</dbReference>
<dbReference type="RefSeq" id="WP_395119860.1">
    <property type="nucleotide sequence ID" value="NZ_CP170721.1"/>
</dbReference>
<organism evidence="1">
    <name type="scientific">Rhodanobacter sp. FW102-FHT14D07</name>
    <dbReference type="NCBI Taxonomy" id="3351462"/>
    <lineage>
        <taxon>Bacteria</taxon>
        <taxon>Pseudomonadati</taxon>
        <taxon>Pseudomonadota</taxon>
        <taxon>Gammaproteobacteria</taxon>
        <taxon>Lysobacterales</taxon>
        <taxon>Rhodanobacteraceae</taxon>
        <taxon>Rhodanobacter</taxon>
    </lineage>
</organism>
<gene>
    <name evidence="1" type="ORF">ACFYG5_02065</name>
</gene>